<gene>
    <name evidence="7" type="ORF">UFOPK3564_00726</name>
</gene>
<dbReference type="EMBL" id="CAFBMK010000027">
    <property type="protein sequence ID" value="CAB4903469.1"/>
    <property type="molecule type" value="Genomic_DNA"/>
</dbReference>
<reference evidence="7" key="1">
    <citation type="submission" date="2020-05" db="EMBL/GenBank/DDBJ databases">
        <authorList>
            <person name="Chiriac C."/>
            <person name="Salcher M."/>
            <person name="Ghai R."/>
            <person name="Kavagutti S V."/>
        </authorList>
    </citation>
    <scope>NUCLEOTIDE SEQUENCE</scope>
</reference>
<feature type="transmembrane region" description="Helical" evidence="6">
    <location>
        <begin position="63"/>
        <end position="89"/>
    </location>
</feature>
<dbReference type="GO" id="GO:0022857">
    <property type="term" value="F:transmembrane transporter activity"/>
    <property type="evidence" value="ECO:0007669"/>
    <property type="project" value="InterPro"/>
</dbReference>
<feature type="transmembrane region" description="Helical" evidence="6">
    <location>
        <begin position="130"/>
        <end position="150"/>
    </location>
</feature>
<dbReference type="Pfam" id="PF02653">
    <property type="entry name" value="BPD_transp_2"/>
    <property type="match status" value="1"/>
</dbReference>
<evidence type="ECO:0000313" key="7">
    <source>
        <dbReference type="EMBL" id="CAB4903469.1"/>
    </source>
</evidence>
<evidence type="ECO:0000256" key="6">
    <source>
        <dbReference type="SAM" id="Phobius"/>
    </source>
</evidence>
<feature type="transmembrane region" description="Helical" evidence="6">
    <location>
        <begin position="26"/>
        <end position="43"/>
    </location>
</feature>
<dbReference type="PANTHER" id="PTHR32196">
    <property type="entry name" value="ABC TRANSPORTER PERMEASE PROTEIN YPHD-RELATED-RELATED"/>
    <property type="match status" value="1"/>
</dbReference>
<evidence type="ECO:0000256" key="1">
    <source>
        <dbReference type="ARBA" id="ARBA00004651"/>
    </source>
</evidence>
<dbReference type="AlphaFoldDB" id="A0A6J7GJB3"/>
<dbReference type="CDD" id="cd06579">
    <property type="entry name" value="TM_PBP1_transp_AraH_like"/>
    <property type="match status" value="1"/>
</dbReference>
<dbReference type="PANTHER" id="PTHR32196:SF72">
    <property type="entry name" value="RIBOSE IMPORT PERMEASE PROTEIN RBSC"/>
    <property type="match status" value="1"/>
</dbReference>
<sequence length="334" mass="33550">MSAPAIPLGARLRRSPGLVGLKREGAVAPVLAFVLFFVIYVAINPELLTRFQLQTAANLVAPLALVALAQLLIVLVGGIDISVAAVMSLTNVVFATQLESASPLVAGVLAVAVGMGCGLFNGLLSAYGRLPVIAVTLASSFIFGALATEVLDRPGGAVSEGVTLATSGELAPYVPVALVWVLVAAALLWLLLQKTSLGRHIYGAGSNAEGMRAAGLNDRAAQLTAFVLAGGLVALGAILLAGSTATGDPKSGDPYLLNAIAAVALAGASFTGGRGSVVGTICAAAILGLVGNVLFFAGVDSYWQYVVGSVIIVAVVGIPVVVRRLSARVKGASA</sequence>
<feature type="transmembrane region" description="Helical" evidence="6">
    <location>
        <begin position="101"/>
        <end position="123"/>
    </location>
</feature>
<organism evidence="7">
    <name type="scientific">freshwater metagenome</name>
    <dbReference type="NCBI Taxonomy" id="449393"/>
    <lineage>
        <taxon>unclassified sequences</taxon>
        <taxon>metagenomes</taxon>
        <taxon>ecological metagenomes</taxon>
    </lineage>
</organism>
<keyword evidence="4 6" id="KW-1133">Transmembrane helix</keyword>
<feature type="transmembrane region" description="Helical" evidence="6">
    <location>
        <begin position="254"/>
        <end position="270"/>
    </location>
</feature>
<evidence type="ECO:0000256" key="3">
    <source>
        <dbReference type="ARBA" id="ARBA00022692"/>
    </source>
</evidence>
<feature type="transmembrane region" description="Helical" evidence="6">
    <location>
        <begin position="170"/>
        <end position="192"/>
    </location>
</feature>
<proteinExistence type="predicted"/>
<name>A0A6J7GJB3_9ZZZZ</name>
<feature type="transmembrane region" description="Helical" evidence="6">
    <location>
        <begin position="302"/>
        <end position="322"/>
    </location>
</feature>
<accession>A0A6J7GJB3</accession>
<comment type="subcellular location">
    <subcellularLocation>
        <location evidence="1">Cell membrane</location>
        <topology evidence="1">Multi-pass membrane protein</topology>
    </subcellularLocation>
</comment>
<evidence type="ECO:0000256" key="5">
    <source>
        <dbReference type="ARBA" id="ARBA00023136"/>
    </source>
</evidence>
<evidence type="ECO:0000256" key="2">
    <source>
        <dbReference type="ARBA" id="ARBA00022475"/>
    </source>
</evidence>
<evidence type="ECO:0000256" key="4">
    <source>
        <dbReference type="ARBA" id="ARBA00022989"/>
    </source>
</evidence>
<dbReference type="GO" id="GO:0005886">
    <property type="term" value="C:plasma membrane"/>
    <property type="evidence" value="ECO:0007669"/>
    <property type="project" value="UniProtKB-SubCell"/>
</dbReference>
<keyword evidence="2" id="KW-1003">Cell membrane</keyword>
<feature type="transmembrane region" description="Helical" evidence="6">
    <location>
        <begin position="220"/>
        <end position="242"/>
    </location>
</feature>
<keyword evidence="3 6" id="KW-0812">Transmembrane</keyword>
<feature type="transmembrane region" description="Helical" evidence="6">
    <location>
        <begin position="277"/>
        <end position="296"/>
    </location>
</feature>
<dbReference type="InterPro" id="IPR001851">
    <property type="entry name" value="ABC_transp_permease"/>
</dbReference>
<protein>
    <submittedName>
        <fullName evidence="7">Unannotated protein</fullName>
    </submittedName>
</protein>
<keyword evidence="5 6" id="KW-0472">Membrane</keyword>